<evidence type="ECO:0000256" key="1">
    <source>
        <dbReference type="ARBA" id="ARBA00022603"/>
    </source>
</evidence>
<sequence length="355" mass="39880">MTTSTSTTQAHLFSQWKGQEREPVIGDVYTRGQVSIHFDHAENLYATWPTPTCIISDGPYGVSGFPGDNHRAESLADWYEPHIKAWSQYATPQTTLWFWNTEVGWATVHPVLIANGWEYRCCNIWDKGLSHVAGNANTQTLRKFPVVTEVCVHYVRTATFRVGTQLLTMQEWLRHEWKRTGLPFRVANEACGVLNAATRKYLTADHLWYYPPPDAFVRLAQYANEHGDPAGRPYFSLDGKTPISGGEWAKLRAKFKCDLGITNVWREPQVSGAERIQGTRNGMRYKFKSLHGSQKPLKFIDLIIQASTDQGDVVWEPFGGLCPGAVVSHGLGRAYCAAEIIPEFYAAAVERLATA</sequence>
<protein>
    <recommendedName>
        <fullName evidence="3">Methyltransferase</fullName>
        <ecNumber evidence="3">2.1.1.-</ecNumber>
    </recommendedName>
</protein>
<dbReference type="PRINTS" id="PR00508">
    <property type="entry name" value="S21N4MTFRASE"/>
</dbReference>
<dbReference type="InterPro" id="IPR002941">
    <property type="entry name" value="DNA_methylase_N4/N6"/>
</dbReference>
<dbReference type="InterPro" id="IPR029063">
    <property type="entry name" value="SAM-dependent_MTases_sf"/>
</dbReference>
<dbReference type="EMBL" id="CP072643">
    <property type="protein sequence ID" value="QUV95103.1"/>
    <property type="molecule type" value="Genomic_DNA"/>
</dbReference>
<dbReference type="Gene3D" id="3.40.50.150">
    <property type="entry name" value="Vaccinia Virus protein VP39"/>
    <property type="match status" value="1"/>
</dbReference>
<keyword evidence="2" id="KW-0808">Transferase</keyword>
<evidence type="ECO:0000313" key="5">
    <source>
        <dbReference type="EMBL" id="QUV95103.1"/>
    </source>
</evidence>
<proteinExistence type="inferred from homology"/>
<organism evidence="5 6">
    <name type="scientific">Chloracidobacterium sp. N</name>
    <dbReference type="NCBI Taxonomy" id="2821540"/>
    <lineage>
        <taxon>Bacteria</taxon>
        <taxon>Pseudomonadati</taxon>
        <taxon>Acidobacteriota</taxon>
        <taxon>Terriglobia</taxon>
        <taxon>Terriglobales</taxon>
        <taxon>Acidobacteriaceae</taxon>
        <taxon>Chloracidobacterium</taxon>
        <taxon>Chloracidobacterium aggregatum</taxon>
    </lineage>
</organism>
<dbReference type="Proteomes" id="UP000677668">
    <property type="component" value="Chromosome 2"/>
</dbReference>
<dbReference type="InterPro" id="IPR001091">
    <property type="entry name" value="RM_Methyltransferase"/>
</dbReference>
<keyword evidence="6" id="KW-1185">Reference proteome</keyword>
<keyword evidence="1" id="KW-0489">Methyltransferase</keyword>
<gene>
    <name evidence="5" type="ORF">J8C05_13840</name>
</gene>
<dbReference type="RefSeq" id="WP_211423343.1">
    <property type="nucleotide sequence ID" value="NZ_CP072643.1"/>
</dbReference>
<feature type="domain" description="DNA methylase N-4/N-6" evidence="4">
    <location>
        <begin position="53"/>
        <end position="349"/>
    </location>
</feature>
<accession>A0ABX8B3Q5</accession>
<evidence type="ECO:0000256" key="2">
    <source>
        <dbReference type="ARBA" id="ARBA00022679"/>
    </source>
</evidence>
<evidence type="ECO:0000259" key="4">
    <source>
        <dbReference type="Pfam" id="PF01555"/>
    </source>
</evidence>
<comment type="similarity">
    <text evidence="3">Belongs to the N(4)/N(6)-methyltransferase family.</text>
</comment>
<evidence type="ECO:0000313" key="6">
    <source>
        <dbReference type="Proteomes" id="UP000677668"/>
    </source>
</evidence>
<dbReference type="SUPFAM" id="SSF53335">
    <property type="entry name" value="S-adenosyl-L-methionine-dependent methyltransferases"/>
    <property type="match status" value="1"/>
</dbReference>
<reference evidence="5 6" key="1">
    <citation type="submission" date="2021-03" db="EMBL/GenBank/DDBJ databases">
        <title>Genomic and phenotypic characterization of Chloracidobacterium isolates provides evidence for multiple species.</title>
        <authorList>
            <person name="Saini M.K."/>
            <person name="Costas A.M.G."/>
            <person name="Tank M."/>
            <person name="Bryant D.A."/>
        </authorList>
    </citation>
    <scope>NUCLEOTIDE SEQUENCE [LARGE SCALE GENOMIC DNA]</scope>
    <source>
        <strain evidence="5 6">N</strain>
    </source>
</reference>
<dbReference type="EC" id="2.1.1.-" evidence="3"/>
<dbReference type="Pfam" id="PF01555">
    <property type="entry name" value="N6_N4_Mtase"/>
    <property type="match status" value="1"/>
</dbReference>
<evidence type="ECO:0000256" key="3">
    <source>
        <dbReference type="RuleBase" id="RU362026"/>
    </source>
</evidence>
<name>A0ABX8B3Q5_9BACT</name>